<proteinExistence type="predicted"/>
<sequence length="236" mass="26746">CKVVKHWRESGSHEEGCAGMHERLSGGSGENVASDHIGNLVSDLRENQPKWWSDKRNETLTDISGGYLRYMQVSAFDGGEDWSNYSREILTTSKEVVGSAVGSSLSFLFSINISFSDSEWAWDTHDRVATRDAWIYQNKEIQKLGREKCLTNASMEALLLHILTLATGNIYQLLLIYLYWNYYGWSLGVLNMLFQGGIYRVLHARIGITPTLLWLVQPGCSRCLLKKAEMLDTRAQ</sequence>
<keyword evidence="3" id="KW-1185">Reference proteome</keyword>
<protein>
    <submittedName>
        <fullName evidence="2">Uncharacterized protein</fullName>
    </submittedName>
</protein>
<accession>A0ABQ8C4F4</accession>
<evidence type="ECO:0000313" key="3">
    <source>
        <dbReference type="Proteomes" id="UP000824890"/>
    </source>
</evidence>
<evidence type="ECO:0000256" key="1">
    <source>
        <dbReference type="SAM" id="Phobius"/>
    </source>
</evidence>
<organism evidence="2 3">
    <name type="scientific">Brassica napus</name>
    <name type="common">Rape</name>
    <dbReference type="NCBI Taxonomy" id="3708"/>
    <lineage>
        <taxon>Eukaryota</taxon>
        <taxon>Viridiplantae</taxon>
        <taxon>Streptophyta</taxon>
        <taxon>Embryophyta</taxon>
        <taxon>Tracheophyta</taxon>
        <taxon>Spermatophyta</taxon>
        <taxon>Magnoliopsida</taxon>
        <taxon>eudicotyledons</taxon>
        <taxon>Gunneridae</taxon>
        <taxon>Pentapetalae</taxon>
        <taxon>rosids</taxon>
        <taxon>malvids</taxon>
        <taxon>Brassicales</taxon>
        <taxon>Brassicaceae</taxon>
        <taxon>Brassiceae</taxon>
        <taxon>Brassica</taxon>
    </lineage>
</organism>
<feature type="transmembrane region" description="Helical" evidence="1">
    <location>
        <begin position="158"/>
        <end position="179"/>
    </location>
</feature>
<name>A0ABQ8C4F4_BRANA</name>
<comment type="caution">
    <text evidence="2">The sequence shown here is derived from an EMBL/GenBank/DDBJ whole genome shotgun (WGS) entry which is preliminary data.</text>
</comment>
<dbReference type="Proteomes" id="UP000824890">
    <property type="component" value="Unassembled WGS sequence"/>
</dbReference>
<dbReference type="EMBL" id="JAGKQM010000009">
    <property type="protein sequence ID" value="KAH0911945.1"/>
    <property type="molecule type" value="Genomic_DNA"/>
</dbReference>
<gene>
    <name evidence="2" type="ORF">HID58_035266</name>
</gene>
<keyword evidence="1" id="KW-0812">Transmembrane</keyword>
<keyword evidence="1" id="KW-1133">Transmembrane helix</keyword>
<reference evidence="2 3" key="1">
    <citation type="submission" date="2021-05" db="EMBL/GenBank/DDBJ databases">
        <title>Genome Assembly of Synthetic Allotetraploid Brassica napus Reveals Homoeologous Exchanges between Subgenomes.</title>
        <authorList>
            <person name="Davis J.T."/>
        </authorList>
    </citation>
    <scope>NUCLEOTIDE SEQUENCE [LARGE SCALE GENOMIC DNA]</scope>
    <source>
        <strain evidence="3">cv. Da-Ae</strain>
        <tissue evidence="2">Seedling</tissue>
    </source>
</reference>
<keyword evidence="1" id="KW-0472">Membrane</keyword>
<evidence type="ECO:0000313" key="2">
    <source>
        <dbReference type="EMBL" id="KAH0911945.1"/>
    </source>
</evidence>
<feature type="non-terminal residue" evidence="2">
    <location>
        <position position="1"/>
    </location>
</feature>